<feature type="transmembrane region" description="Helical" evidence="7">
    <location>
        <begin position="506"/>
        <end position="525"/>
    </location>
</feature>
<dbReference type="EMBL" id="JH767218">
    <property type="protein sequence ID" value="EQC26908.1"/>
    <property type="molecule type" value="Genomic_DNA"/>
</dbReference>
<dbReference type="GO" id="GO:0016020">
    <property type="term" value="C:membrane"/>
    <property type="evidence" value="ECO:0007669"/>
    <property type="project" value="UniProtKB-SubCell"/>
</dbReference>
<name>T0R4D1_SAPDV</name>
<evidence type="ECO:0000256" key="4">
    <source>
        <dbReference type="ARBA" id="ARBA00022692"/>
    </source>
</evidence>
<comment type="similarity">
    <text evidence="2">Belongs to the major facilitator superfamily. Folate-biopterin transporter (TC 2.A.71) family.</text>
</comment>
<dbReference type="Proteomes" id="UP000030762">
    <property type="component" value="Unassembled WGS sequence"/>
</dbReference>
<dbReference type="SUPFAM" id="SSF103473">
    <property type="entry name" value="MFS general substrate transporter"/>
    <property type="match status" value="1"/>
</dbReference>
<evidence type="ECO:0000256" key="7">
    <source>
        <dbReference type="SAM" id="Phobius"/>
    </source>
</evidence>
<organism evidence="8 9">
    <name type="scientific">Saprolegnia diclina (strain VS20)</name>
    <dbReference type="NCBI Taxonomy" id="1156394"/>
    <lineage>
        <taxon>Eukaryota</taxon>
        <taxon>Sar</taxon>
        <taxon>Stramenopiles</taxon>
        <taxon>Oomycota</taxon>
        <taxon>Saprolegniomycetes</taxon>
        <taxon>Saprolegniales</taxon>
        <taxon>Saprolegniaceae</taxon>
        <taxon>Saprolegnia</taxon>
    </lineage>
</organism>
<keyword evidence="4 7" id="KW-0812">Transmembrane</keyword>
<evidence type="ECO:0000256" key="1">
    <source>
        <dbReference type="ARBA" id="ARBA00004141"/>
    </source>
</evidence>
<feature type="transmembrane region" description="Helical" evidence="7">
    <location>
        <begin position="364"/>
        <end position="384"/>
    </location>
</feature>
<dbReference type="AlphaFoldDB" id="T0R4D1"/>
<evidence type="ECO:0000256" key="3">
    <source>
        <dbReference type="ARBA" id="ARBA00022448"/>
    </source>
</evidence>
<keyword evidence="5 7" id="KW-1133">Transmembrane helix</keyword>
<feature type="transmembrane region" description="Helical" evidence="7">
    <location>
        <begin position="246"/>
        <end position="265"/>
    </location>
</feature>
<accession>T0R4D1</accession>
<evidence type="ECO:0000313" key="9">
    <source>
        <dbReference type="Proteomes" id="UP000030762"/>
    </source>
</evidence>
<dbReference type="PANTHER" id="PTHR31585">
    <property type="entry name" value="FOLATE-BIOPTERIN TRANSPORTER 1, CHLOROPLASTIC"/>
    <property type="match status" value="1"/>
</dbReference>
<feature type="transmembrane region" description="Helical" evidence="7">
    <location>
        <begin position="459"/>
        <end position="486"/>
    </location>
</feature>
<dbReference type="OMA" id="CADAITC"/>
<dbReference type="RefSeq" id="XP_008619629.1">
    <property type="nucleotide sequence ID" value="XM_008621407.1"/>
</dbReference>
<protein>
    <recommendedName>
        <fullName evidence="10">Transmembrane protein</fullName>
    </recommendedName>
</protein>
<feature type="transmembrane region" description="Helical" evidence="7">
    <location>
        <begin position="75"/>
        <end position="96"/>
    </location>
</feature>
<dbReference type="OrthoDB" id="69476at2759"/>
<evidence type="ECO:0000256" key="6">
    <source>
        <dbReference type="ARBA" id="ARBA00023136"/>
    </source>
</evidence>
<proteinExistence type="inferred from homology"/>
<evidence type="ECO:0000256" key="2">
    <source>
        <dbReference type="ARBA" id="ARBA00007015"/>
    </source>
</evidence>
<evidence type="ECO:0008006" key="10">
    <source>
        <dbReference type="Google" id="ProtNLM"/>
    </source>
</evidence>
<dbReference type="VEuPathDB" id="FungiDB:SDRG_15241"/>
<feature type="transmembrane region" description="Helical" evidence="7">
    <location>
        <begin position="108"/>
        <end position="128"/>
    </location>
</feature>
<dbReference type="InterPro" id="IPR039309">
    <property type="entry name" value="BT1"/>
</dbReference>
<feature type="transmembrane region" description="Helical" evidence="7">
    <location>
        <begin position="140"/>
        <end position="161"/>
    </location>
</feature>
<dbReference type="Pfam" id="PF03092">
    <property type="entry name" value="BT1"/>
    <property type="match status" value="1"/>
</dbReference>
<gene>
    <name evidence="8" type="ORF">SDRG_15241</name>
</gene>
<evidence type="ECO:0000256" key="5">
    <source>
        <dbReference type="ARBA" id="ARBA00022989"/>
    </source>
</evidence>
<feature type="transmembrane region" description="Helical" evidence="7">
    <location>
        <begin position="285"/>
        <end position="305"/>
    </location>
</feature>
<evidence type="ECO:0000313" key="8">
    <source>
        <dbReference type="EMBL" id="EQC26908.1"/>
    </source>
</evidence>
<feature type="transmembrane region" description="Helical" evidence="7">
    <location>
        <begin position="396"/>
        <end position="414"/>
    </location>
</feature>
<dbReference type="GeneID" id="19955968"/>
<dbReference type="STRING" id="1156394.T0R4D1"/>
<reference evidence="8 9" key="1">
    <citation type="submission" date="2012-04" db="EMBL/GenBank/DDBJ databases">
        <title>The Genome Sequence of Saprolegnia declina VS20.</title>
        <authorList>
            <consortium name="The Broad Institute Genome Sequencing Platform"/>
            <person name="Russ C."/>
            <person name="Nusbaum C."/>
            <person name="Tyler B."/>
            <person name="van West P."/>
            <person name="Dieguez-Uribeondo J."/>
            <person name="de Bruijn I."/>
            <person name="Tripathy S."/>
            <person name="Jiang R."/>
            <person name="Young S.K."/>
            <person name="Zeng Q."/>
            <person name="Gargeya S."/>
            <person name="Fitzgerald M."/>
            <person name="Haas B."/>
            <person name="Abouelleil A."/>
            <person name="Alvarado L."/>
            <person name="Arachchi H.M."/>
            <person name="Berlin A."/>
            <person name="Chapman S.B."/>
            <person name="Goldberg J."/>
            <person name="Griggs A."/>
            <person name="Gujja S."/>
            <person name="Hansen M."/>
            <person name="Howarth C."/>
            <person name="Imamovic A."/>
            <person name="Larimer J."/>
            <person name="McCowen C."/>
            <person name="Montmayeur A."/>
            <person name="Murphy C."/>
            <person name="Neiman D."/>
            <person name="Pearson M."/>
            <person name="Priest M."/>
            <person name="Roberts A."/>
            <person name="Saif S."/>
            <person name="Shea T."/>
            <person name="Sisk P."/>
            <person name="Sykes S."/>
            <person name="Wortman J."/>
            <person name="Nusbaum C."/>
            <person name="Birren B."/>
        </authorList>
    </citation>
    <scope>NUCLEOTIDE SEQUENCE [LARGE SCALE GENOMIC DNA]</scope>
    <source>
        <strain evidence="8 9">VS20</strain>
    </source>
</reference>
<feature type="transmembrane region" description="Helical" evidence="7">
    <location>
        <begin position="546"/>
        <end position="569"/>
    </location>
</feature>
<keyword evidence="9" id="KW-1185">Reference proteome</keyword>
<sequence length="594" mass="65354">MQQPHEADKGVWLFDEAELLTRHTTIVNSPDAYMQAPKTIGDPHYGGDGDDLYLGGAIREGGALELYSKEAIGLLAQYAAVGVVYGCLPALVYPVYVKYMNFAGYEAASYSVLITICWSFKVFLGMLSDCFPIGGYKRRPYMLIGWSICLACMCLMAFAPFPEPYLGKSLRLSAAAISKVRGGDLSNLTAEQKQLVNVDAAGEANYWILLSSLGSFGYMLADVAADAMVVEYAHREPIHIRGRLQSAIYAVRYAFSMLPLLIVGICMNGPEYDGSFTWSIGPNVIFAVLIAPCALAIWATLFLIVEDRGVKPYVRSYLWNLWNLLRLRVMWQICAFRFLSNFFYNFDSTATPIIPSLWATVRPLTKSLFAVANALLTSVAIYICGRYGLNWNWRTTIALATIGVMTIDGTILMLTTWNVVREEYFFSTTLLPDSLPAGIRFIVSGYCAVEIADIGNEGVVFGLVTTIVNLATPFSTVFYKLLGSYLTLRPKDLANDTYDVRLQVTYSYAIAYGFKMLSFAFLPLLPPQKAAVQKLKRKGGSSTPAAIAVLAVFSFALVFSIVTNVMALFPQTSCYRVAGGNGLPLIKNNVTICG</sequence>
<keyword evidence="3" id="KW-0813">Transport</keyword>
<comment type="subcellular location">
    <subcellularLocation>
        <location evidence="1">Membrane</location>
        <topology evidence="1">Multi-pass membrane protein</topology>
    </subcellularLocation>
</comment>
<dbReference type="PANTHER" id="PTHR31585:SF5">
    <property type="entry name" value="RNA-BINDING S4 DOMAIN-CONTAINING PROTEIN"/>
    <property type="match status" value="1"/>
</dbReference>
<dbReference type="InParanoid" id="T0R4D1"/>
<keyword evidence="6 7" id="KW-0472">Membrane</keyword>
<dbReference type="InterPro" id="IPR036259">
    <property type="entry name" value="MFS_trans_sf"/>
</dbReference>